<dbReference type="InterPro" id="IPR036291">
    <property type="entry name" value="NAD(P)-bd_dom_sf"/>
</dbReference>
<dbReference type="Gene3D" id="3.40.50.720">
    <property type="entry name" value="NAD(P)-binding Rossmann-like Domain"/>
    <property type="match status" value="1"/>
</dbReference>
<proteinExistence type="inferred from homology"/>
<feature type="domain" description="NAD-dependent epimerase/dehydratase" evidence="2">
    <location>
        <begin position="70"/>
        <end position="221"/>
    </location>
</feature>
<dbReference type="Pfam" id="PF01370">
    <property type="entry name" value="Epimerase"/>
    <property type="match status" value="1"/>
</dbReference>
<organism evidence="3">
    <name type="scientific">Mycobacterium xenopi 4042</name>
    <dbReference type="NCBI Taxonomy" id="1299334"/>
    <lineage>
        <taxon>Bacteria</taxon>
        <taxon>Bacillati</taxon>
        <taxon>Actinomycetota</taxon>
        <taxon>Actinomycetes</taxon>
        <taxon>Mycobacteriales</taxon>
        <taxon>Mycobacteriaceae</taxon>
        <taxon>Mycobacterium</taxon>
    </lineage>
</organism>
<evidence type="ECO:0000256" key="1">
    <source>
        <dbReference type="ARBA" id="ARBA00007637"/>
    </source>
</evidence>
<evidence type="ECO:0000313" key="3">
    <source>
        <dbReference type="EMBL" id="EUA32965.1"/>
    </source>
</evidence>
<comment type="similarity">
    <text evidence="1">Belongs to the NAD(P)-dependent epimerase/dehydratase family.</text>
</comment>
<protein>
    <submittedName>
        <fullName evidence="3">Polysaccharide biosynthesis family protein</fullName>
    </submittedName>
</protein>
<dbReference type="PATRIC" id="fig|1299334.3.peg.5497"/>
<name>X8AQ83_MYCXE</name>
<accession>X8AQ83</accession>
<dbReference type="AlphaFoldDB" id="X8AQ83"/>
<comment type="caution">
    <text evidence="3">The sequence shown here is derived from an EMBL/GenBank/DDBJ whole genome shotgun (WGS) entry which is preliminary data.</text>
</comment>
<dbReference type="SUPFAM" id="SSF51735">
    <property type="entry name" value="NAD(P)-binding Rossmann-fold domains"/>
    <property type="match status" value="1"/>
</dbReference>
<dbReference type="PANTHER" id="PTHR43000">
    <property type="entry name" value="DTDP-D-GLUCOSE 4,6-DEHYDRATASE-RELATED"/>
    <property type="match status" value="1"/>
</dbReference>
<reference evidence="3" key="1">
    <citation type="submission" date="2014-01" db="EMBL/GenBank/DDBJ databases">
        <authorList>
            <person name="Brown-Elliot B."/>
            <person name="Wallace R."/>
            <person name="Lenaerts A."/>
            <person name="Ordway D."/>
            <person name="DeGroote M.A."/>
            <person name="Parker T."/>
            <person name="Sizemore C."/>
            <person name="Tallon L.J."/>
            <person name="Sadzewicz L.K."/>
            <person name="Sengamalay N."/>
            <person name="Fraser C.M."/>
            <person name="Hine E."/>
            <person name="Shefchek K.A."/>
            <person name="Das S.P."/>
            <person name="Tettelin H."/>
        </authorList>
    </citation>
    <scope>NUCLEOTIDE SEQUENCE [LARGE SCALE GENOMIC DNA]</scope>
    <source>
        <strain evidence="3">4042</strain>
    </source>
</reference>
<dbReference type="InterPro" id="IPR001509">
    <property type="entry name" value="Epimerase_deHydtase"/>
</dbReference>
<evidence type="ECO:0000259" key="2">
    <source>
        <dbReference type="Pfam" id="PF01370"/>
    </source>
</evidence>
<gene>
    <name evidence="3" type="ORF">I553_9078</name>
</gene>
<sequence length="254" mass="28044">MVRRSTGPVPRVGSGNSAHVEGCHRHNACLYLRAARAAARQSGQHPLTLGLRIAALRRLCRIFDLAEDSRDSGLDFGRQANFRFVRGDVTDPAALETALMPRVNTVFHLAAVVGVENYLYDPLRIFDVNVTGTRNFLALSPRHGARVVMASTSEVFGRNPNAVAEDGDCVLGSTRPARWSYSTSKAIAEHLAFAMYTTYGLPVTVVRYFNVYGSRQHDRDNGGRSCRTCNQDCKSRRSVAGRKPLIPQPIMWPV</sequence>
<dbReference type="EMBL" id="JAOB01000050">
    <property type="protein sequence ID" value="EUA32965.1"/>
    <property type="molecule type" value="Genomic_DNA"/>
</dbReference>